<evidence type="ECO:0000256" key="4">
    <source>
        <dbReference type="ARBA" id="ARBA00048772"/>
    </source>
</evidence>
<evidence type="ECO:0000256" key="3">
    <source>
        <dbReference type="ARBA" id="ARBA00022679"/>
    </source>
</evidence>
<evidence type="ECO:0000259" key="5">
    <source>
        <dbReference type="Pfam" id="PF00185"/>
    </source>
</evidence>
<dbReference type="PANTHER" id="PTHR45753:SF2">
    <property type="entry name" value="ORNITHINE CARBAMOYLTRANSFERASE"/>
    <property type="match status" value="1"/>
</dbReference>
<dbReference type="EMBL" id="CAEZTT010000019">
    <property type="protein sequence ID" value="CAB4571058.1"/>
    <property type="molecule type" value="Genomic_DNA"/>
</dbReference>
<evidence type="ECO:0000256" key="1">
    <source>
        <dbReference type="ARBA" id="ARBA00007805"/>
    </source>
</evidence>
<proteinExistence type="inferred from homology"/>
<dbReference type="EC" id="2.1.3.3" evidence="2"/>
<dbReference type="Pfam" id="PF00185">
    <property type="entry name" value="OTCace"/>
    <property type="match status" value="1"/>
</dbReference>
<dbReference type="GO" id="GO:0042450">
    <property type="term" value="P:L-arginine biosynthetic process via ornithine"/>
    <property type="evidence" value="ECO:0007669"/>
    <property type="project" value="TreeGrafter"/>
</dbReference>
<dbReference type="InterPro" id="IPR006130">
    <property type="entry name" value="Asp/Orn_carbamoylTrfase"/>
</dbReference>
<evidence type="ECO:0000259" key="6">
    <source>
        <dbReference type="Pfam" id="PF02729"/>
    </source>
</evidence>
<gene>
    <name evidence="7" type="ORF">UFOPK1726_00285</name>
</gene>
<dbReference type="Pfam" id="PF02729">
    <property type="entry name" value="OTCace_N"/>
    <property type="match status" value="1"/>
</dbReference>
<evidence type="ECO:0000256" key="2">
    <source>
        <dbReference type="ARBA" id="ARBA00013007"/>
    </source>
</evidence>
<dbReference type="PRINTS" id="PR00102">
    <property type="entry name" value="OTCASE"/>
</dbReference>
<protein>
    <recommendedName>
        <fullName evidence="2">ornithine carbamoyltransferase</fullName>
        <ecNumber evidence="2">2.1.3.3</ecNumber>
    </recommendedName>
</protein>
<accession>A0A6J6ECV5</accession>
<feature type="domain" description="Aspartate/ornithine carbamoyltransferase Asp/Orn-binding" evidence="5">
    <location>
        <begin position="155"/>
        <end position="328"/>
    </location>
</feature>
<organism evidence="7">
    <name type="scientific">freshwater metagenome</name>
    <dbReference type="NCBI Taxonomy" id="449393"/>
    <lineage>
        <taxon>unclassified sequences</taxon>
        <taxon>metagenomes</taxon>
        <taxon>ecological metagenomes</taxon>
    </lineage>
</organism>
<dbReference type="AlphaFoldDB" id="A0A6J6ECV5"/>
<dbReference type="GO" id="GO:0019240">
    <property type="term" value="P:citrulline biosynthetic process"/>
    <property type="evidence" value="ECO:0007669"/>
    <property type="project" value="TreeGrafter"/>
</dbReference>
<dbReference type="NCBIfam" id="NF001986">
    <property type="entry name" value="PRK00779.1"/>
    <property type="match status" value="1"/>
</dbReference>
<name>A0A6J6ECV5_9ZZZZ</name>
<dbReference type="PANTHER" id="PTHR45753">
    <property type="entry name" value="ORNITHINE CARBAMOYLTRANSFERASE, MITOCHONDRIAL"/>
    <property type="match status" value="1"/>
</dbReference>
<dbReference type="FunFam" id="3.40.50.1370:FF:000008">
    <property type="entry name" value="Ornithine carbamoyltransferase"/>
    <property type="match status" value="1"/>
</dbReference>
<dbReference type="HAMAP" id="MF_01109">
    <property type="entry name" value="OTCase"/>
    <property type="match status" value="1"/>
</dbReference>
<dbReference type="Gene3D" id="3.40.50.1370">
    <property type="entry name" value="Aspartate/ornithine carbamoyltransferase"/>
    <property type="match status" value="2"/>
</dbReference>
<dbReference type="InterPro" id="IPR002292">
    <property type="entry name" value="Orn/put_carbamltrans"/>
</dbReference>
<feature type="domain" description="Aspartate/ornithine carbamoyltransferase carbamoyl-P binding" evidence="6">
    <location>
        <begin position="7"/>
        <end position="147"/>
    </location>
</feature>
<dbReference type="GO" id="GO:0016597">
    <property type="term" value="F:amino acid binding"/>
    <property type="evidence" value="ECO:0007669"/>
    <property type="project" value="InterPro"/>
</dbReference>
<dbReference type="NCBIfam" id="TIGR00658">
    <property type="entry name" value="orni_carb_tr"/>
    <property type="match status" value="1"/>
</dbReference>
<dbReference type="InterPro" id="IPR006131">
    <property type="entry name" value="Asp_carbamoyltransf_Asp/Orn-bd"/>
</dbReference>
<comment type="similarity">
    <text evidence="1">Belongs to the aspartate/ornithine carbamoyltransferase superfamily. OTCase family.</text>
</comment>
<dbReference type="InterPro" id="IPR006132">
    <property type="entry name" value="Asp/Orn_carbamoyltranf_P-bd"/>
</dbReference>
<evidence type="ECO:0000313" key="7">
    <source>
        <dbReference type="EMBL" id="CAB4571058.1"/>
    </source>
</evidence>
<dbReference type="GO" id="GO:0004585">
    <property type="term" value="F:ornithine carbamoyltransferase activity"/>
    <property type="evidence" value="ECO:0007669"/>
    <property type="project" value="UniProtKB-EC"/>
</dbReference>
<keyword evidence="3" id="KW-0808">Transferase</keyword>
<dbReference type="PRINTS" id="PR00100">
    <property type="entry name" value="AOTCASE"/>
</dbReference>
<dbReference type="SUPFAM" id="SSF53671">
    <property type="entry name" value="Aspartate/ornithine carbamoyltransferase"/>
    <property type="match status" value="1"/>
</dbReference>
<dbReference type="InterPro" id="IPR036901">
    <property type="entry name" value="Asp/Orn_carbamoylTrfase_sf"/>
</dbReference>
<dbReference type="PROSITE" id="PS00097">
    <property type="entry name" value="CARBAMOYLTRANSFERASE"/>
    <property type="match status" value="1"/>
</dbReference>
<sequence>MNSLLGKSITKELDLTAEEFLALLDLAANLKAATKQGSEAQKLIGKSVALIFEKTSTRTRAAFEVAMAQQGGSVTVFDPNSAQIGHKESIADTAKVLSRMYDAIMYRGAAQNTVETLATNSSVPVINGLTDQWHPTQMLADLLTMREVAGPDLTNFKFCYLGDARNNMGNSFLITAAMLGMNFSIAAPTALWPTAELIEQANKIAKTTGAQLQLTQSAQQAVADSQFVHTDVWVSMGEPNSVWQSRIEQLLPYQVNTELMKHAAPNAKFMHCLPAYHDENTDVGKQAAAIAGFTGGLEVTDEVFQSSANIAFDQAENRLHTIKALLVSTILG</sequence>
<dbReference type="InterPro" id="IPR024904">
    <property type="entry name" value="OTCase_ArgI"/>
</dbReference>
<comment type="catalytic activity">
    <reaction evidence="4">
        <text>carbamoyl phosphate + L-ornithine = L-citrulline + phosphate + H(+)</text>
        <dbReference type="Rhea" id="RHEA:19513"/>
        <dbReference type="ChEBI" id="CHEBI:15378"/>
        <dbReference type="ChEBI" id="CHEBI:43474"/>
        <dbReference type="ChEBI" id="CHEBI:46911"/>
        <dbReference type="ChEBI" id="CHEBI:57743"/>
        <dbReference type="ChEBI" id="CHEBI:58228"/>
        <dbReference type="EC" id="2.1.3.3"/>
    </reaction>
</comment>
<reference evidence="7" key="1">
    <citation type="submission" date="2020-05" db="EMBL/GenBank/DDBJ databases">
        <authorList>
            <person name="Chiriac C."/>
            <person name="Salcher M."/>
            <person name="Ghai R."/>
            <person name="Kavagutti S V."/>
        </authorList>
    </citation>
    <scope>NUCLEOTIDE SEQUENCE</scope>
</reference>